<sequence>MDAINFFDGHEYFKVLTEKNKLAKANAFFPCSCSGINSLQDVLENFRKQSAFVCIDDTNDASTEQIGGGWFKKRTFTVFLLIRYKFDDMKDRAEKLDICRQIFRQFHSRMIRDKYLYEDMDKSFLNVSRIYARELGEYFISGCTGLYFMTEISEPTDLRYNAEEWDG</sequence>
<comment type="caution">
    <text evidence="1">The sequence shown here is derived from an EMBL/GenBank/DDBJ whole genome shotgun (WGS) entry which is preliminary data.</text>
</comment>
<accession>A0A948TBS3</accession>
<dbReference type="Proteomes" id="UP000783796">
    <property type="component" value="Unassembled WGS sequence"/>
</dbReference>
<reference evidence="1" key="1">
    <citation type="journal article" date="2021" name="PeerJ">
        <title>Extensive microbial diversity within the chicken gut microbiome revealed by metagenomics and culture.</title>
        <authorList>
            <person name="Gilroy R."/>
            <person name="Ravi A."/>
            <person name="Getino M."/>
            <person name="Pursley I."/>
            <person name="Horton D.L."/>
            <person name="Alikhan N.F."/>
            <person name="Baker D."/>
            <person name="Gharbi K."/>
            <person name="Hall N."/>
            <person name="Watson M."/>
            <person name="Adriaenssens E.M."/>
            <person name="Foster-Nyarko E."/>
            <person name="Jarju S."/>
            <person name="Secka A."/>
            <person name="Antonio M."/>
            <person name="Oren A."/>
            <person name="Chaudhuri R.R."/>
            <person name="La Ragione R."/>
            <person name="Hildebrand F."/>
            <person name="Pallen M.J."/>
        </authorList>
    </citation>
    <scope>NUCLEOTIDE SEQUENCE</scope>
    <source>
        <strain evidence="1">G4-2901</strain>
    </source>
</reference>
<proteinExistence type="predicted"/>
<dbReference type="EMBL" id="JAHLFW010000063">
    <property type="protein sequence ID" value="MBU3838057.1"/>
    <property type="molecule type" value="Genomic_DNA"/>
</dbReference>
<reference evidence="1" key="2">
    <citation type="submission" date="2021-04" db="EMBL/GenBank/DDBJ databases">
        <authorList>
            <person name="Gilroy R."/>
        </authorList>
    </citation>
    <scope>NUCLEOTIDE SEQUENCE</scope>
    <source>
        <strain evidence="1">G4-2901</strain>
    </source>
</reference>
<name>A0A948TBS3_9BACT</name>
<evidence type="ECO:0000313" key="1">
    <source>
        <dbReference type="EMBL" id="MBU3838057.1"/>
    </source>
</evidence>
<protein>
    <submittedName>
        <fullName evidence="1">Uncharacterized protein</fullName>
    </submittedName>
</protein>
<dbReference type="AlphaFoldDB" id="A0A948TBS3"/>
<organism evidence="1 2">
    <name type="scientific">Candidatus Phocaeicola faecigallinarum</name>
    <dbReference type="NCBI Taxonomy" id="2838732"/>
    <lineage>
        <taxon>Bacteria</taxon>
        <taxon>Pseudomonadati</taxon>
        <taxon>Bacteroidota</taxon>
        <taxon>Bacteroidia</taxon>
        <taxon>Bacteroidales</taxon>
        <taxon>Bacteroidaceae</taxon>
        <taxon>Phocaeicola</taxon>
    </lineage>
</organism>
<evidence type="ECO:0000313" key="2">
    <source>
        <dbReference type="Proteomes" id="UP000783796"/>
    </source>
</evidence>
<gene>
    <name evidence="1" type="ORF">H9777_07040</name>
</gene>